<evidence type="ECO:0000313" key="2">
    <source>
        <dbReference type="EMBL" id="AZP04137.1"/>
    </source>
</evidence>
<keyword evidence="1" id="KW-1133">Transmembrane helix</keyword>
<proteinExistence type="predicted"/>
<keyword evidence="3" id="KW-1185">Reference proteome</keyword>
<dbReference type="KEGG" id="jeh:EJN90_05330"/>
<reference evidence="3" key="1">
    <citation type="submission" date="2018-12" db="EMBL/GenBank/DDBJ databases">
        <title>Complete genome sequencing of Jeotgalibaca sp. H21T32.</title>
        <authorList>
            <person name="Bae J.-W."/>
            <person name="Lee S.-Y."/>
        </authorList>
    </citation>
    <scope>NUCLEOTIDE SEQUENCE [LARGE SCALE GENOMIC DNA]</scope>
    <source>
        <strain evidence="3">H21T32</strain>
    </source>
</reference>
<evidence type="ECO:0000313" key="3">
    <source>
        <dbReference type="Proteomes" id="UP000273326"/>
    </source>
</evidence>
<keyword evidence="1" id="KW-0472">Membrane</keyword>
<protein>
    <submittedName>
        <fullName evidence="2">Uncharacterized protein</fullName>
    </submittedName>
</protein>
<evidence type="ECO:0000256" key="1">
    <source>
        <dbReference type="SAM" id="Phobius"/>
    </source>
</evidence>
<sequence length="97" mass="11295">MIRKSFFTLSMLVFLFLGTFAVYILLPYEWYLGYYPIGFIQIILLLISLLVFGLFVKNAQHSSIKQRVANILLMVGYTSFILGMLFSIFIWYAFMPG</sequence>
<feature type="transmembrane region" description="Helical" evidence="1">
    <location>
        <begin position="32"/>
        <end position="56"/>
    </location>
</feature>
<feature type="transmembrane region" description="Helical" evidence="1">
    <location>
        <begin position="7"/>
        <end position="26"/>
    </location>
</feature>
<dbReference type="RefSeq" id="WP_126109258.1">
    <property type="nucleotide sequence ID" value="NZ_CP034465.1"/>
</dbReference>
<feature type="transmembrane region" description="Helical" evidence="1">
    <location>
        <begin position="68"/>
        <end position="94"/>
    </location>
</feature>
<name>A0A3Q9BJY0_9LACT</name>
<keyword evidence="1" id="KW-0812">Transmembrane</keyword>
<organism evidence="2 3">
    <name type="scientific">Jeotgalibaca ciconiae</name>
    <dbReference type="NCBI Taxonomy" id="2496265"/>
    <lineage>
        <taxon>Bacteria</taxon>
        <taxon>Bacillati</taxon>
        <taxon>Bacillota</taxon>
        <taxon>Bacilli</taxon>
        <taxon>Lactobacillales</taxon>
        <taxon>Carnobacteriaceae</taxon>
        <taxon>Jeotgalibaca</taxon>
    </lineage>
</organism>
<accession>A0A3Q9BJY0</accession>
<dbReference type="EMBL" id="CP034465">
    <property type="protein sequence ID" value="AZP04137.1"/>
    <property type="molecule type" value="Genomic_DNA"/>
</dbReference>
<dbReference type="AlphaFoldDB" id="A0A3Q9BJY0"/>
<dbReference type="Proteomes" id="UP000273326">
    <property type="component" value="Chromosome"/>
</dbReference>
<gene>
    <name evidence="2" type="ORF">EJN90_05330</name>
</gene>